<dbReference type="SUPFAM" id="SSF52058">
    <property type="entry name" value="L domain-like"/>
    <property type="match status" value="1"/>
</dbReference>
<sequence>MDLQSPFSSIHSFNYQHKWKYDVFLSFRGKDTRYGFTGNLYEALSRKGINTFFDDDDIESGDEITPTLLNSIQESRIAIVVLSPNYASSSFCLAELVHILRCIKGNNRLVVPVFFEVDPSDVRHQKNTFKEAMDNHEKRYKDDMNKVQKWREALTQVTNLSGYHFDHRDGYEHMFIANIVEDISKRITRRQALHVADHPVGLQSRVSEVALLLDVESNAGVHMVGIYGIGGLGKTTLAAALYNSIADHFEGVCFLENVRENSTKCGLARLQNILLCKILGKEGVQIVGVKEGISLIKQRLCRKKVLLVLDDINEQEQLNAIAGKPDWFGPGSRVIITTRDKHLLTLHGVERTYEVQVLNKELSLDLLSWKAFKSDIVNPRYANVLFRAVTYASGLPLALEVIGSNLFGKGLEEWESALDQYERNLDNKIRKILQVSFDALGKDVQSVFLDIACCFKGYTLMKVANILEAHYGSCMRYHIGVLVEKSLIKIHQIGGVIIHDLIEEMGKEIVLEESPKMPGKRSRLWSCEDIVEVLENNQKGTSATEMIYLEFPLFRKEGDGDPMTKEKCKDVQVKWDGTAFKEMTNLKTLIIKNGYFSRSPKYFPNTLRVLKWWRYPSKCFPPDFHPKKLTILKLPDYLHRLPKLDSLSKASGLTTLTVLNFDNSQFLKEIPNMSSLGTLQKLSFKKCKNLVRVDSSVGFLPKLKMLDAEYCEKLSCFPPAINLPSLTKLGLSYCPRLENFPEILQEMKNVTSLLLEGTGIKDLPCSFRNLSGLWALFLERNRMCRMPSVIAMMPQLACCAIEGGGNNGKEGLQVEGILTHSLCSSKLESLYLNNCELSDGFFPLTVAWFPNLTMLDLSGNNFTILPECIQEFRFLWQLNVDNCKHLREIRGSPPFLKNFSALGCKSLSPKGTSVLLNQEPHEDRWIHFAMPGRIPRWFEQHSRVPSISFWFRGNDFPGNAILLAILLTNDFHCNPIKVTPIVTINGTIISDTCGGNGTLIEQLFVFNLSGITSSLGFENGWNHVMVSYEAQTFSETSEYHDVQIESVAKEIGVHLLKQKSSNMMQDIRFTDPYKMRKLIMVMMMVSMVMPNHKNQPLLLETSIGLWTLLFLSLTHT</sequence>
<keyword evidence="3" id="KW-0611">Plant defense</keyword>
<dbReference type="InterPro" id="IPR058546">
    <property type="entry name" value="RPS4B/Roq1-like_LRR"/>
</dbReference>
<evidence type="ECO:0000259" key="4">
    <source>
        <dbReference type="PROSITE" id="PS50104"/>
    </source>
</evidence>
<dbReference type="InterPro" id="IPR035897">
    <property type="entry name" value="Toll_tir_struct_dom_sf"/>
</dbReference>
<dbReference type="InterPro" id="IPR032675">
    <property type="entry name" value="LRR_dom_sf"/>
</dbReference>
<evidence type="ECO:0000313" key="5">
    <source>
        <dbReference type="EMBL" id="MED6203782.1"/>
    </source>
</evidence>
<keyword evidence="6" id="KW-1185">Reference proteome</keyword>
<dbReference type="PANTHER" id="PTHR11017">
    <property type="entry name" value="LEUCINE-RICH REPEAT-CONTAINING PROTEIN"/>
    <property type="match status" value="1"/>
</dbReference>
<dbReference type="Pfam" id="PF23282">
    <property type="entry name" value="WHD_ROQ1"/>
    <property type="match status" value="1"/>
</dbReference>
<organism evidence="5 6">
    <name type="scientific">Stylosanthes scabra</name>
    <dbReference type="NCBI Taxonomy" id="79078"/>
    <lineage>
        <taxon>Eukaryota</taxon>
        <taxon>Viridiplantae</taxon>
        <taxon>Streptophyta</taxon>
        <taxon>Embryophyta</taxon>
        <taxon>Tracheophyta</taxon>
        <taxon>Spermatophyta</taxon>
        <taxon>Magnoliopsida</taxon>
        <taxon>eudicotyledons</taxon>
        <taxon>Gunneridae</taxon>
        <taxon>Pentapetalae</taxon>
        <taxon>rosids</taxon>
        <taxon>fabids</taxon>
        <taxon>Fabales</taxon>
        <taxon>Fabaceae</taxon>
        <taxon>Papilionoideae</taxon>
        <taxon>50 kb inversion clade</taxon>
        <taxon>dalbergioids sensu lato</taxon>
        <taxon>Dalbergieae</taxon>
        <taxon>Pterocarpus clade</taxon>
        <taxon>Stylosanthes</taxon>
    </lineage>
</organism>
<proteinExistence type="predicted"/>
<dbReference type="SMART" id="SM00255">
    <property type="entry name" value="TIR"/>
    <property type="match status" value="1"/>
</dbReference>
<dbReference type="InterPro" id="IPR058192">
    <property type="entry name" value="WHD_ROQ1-like"/>
</dbReference>
<dbReference type="InterPro" id="IPR044974">
    <property type="entry name" value="Disease_R_plants"/>
</dbReference>
<dbReference type="Pfam" id="PF00931">
    <property type="entry name" value="NB-ARC"/>
    <property type="match status" value="1"/>
</dbReference>
<dbReference type="SUPFAM" id="SSF52200">
    <property type="entry name" value="Toll/Interleukin receptor TIR domain"/>
    <property type="match status" value="1"/>
</dbReference>
<name>A0ABU6Y1E4_9FABA</name>
<evidence type="ECO:0000313" key="6">
    <source>
        <dbReference type="Proteomes" id="UP001341840"/>
    </source>
</evidence>
<dbReference type="Gene3D" id="3.40.50.300">
    <property type="entry name" value="P-loop containing nucleotide triphosphate hydrolases"/>
    <property type="match status" value="1"/>
</dbReference>
<dbReference type="Gene3D" id="3.80.10.10">
    <property type="entry name" value="Ribonuclease Inhibitor"/>
    <property type="match status" value="2"/>
</dbReference>
<keyword evidence="1" id="KW-0433">Leucine-rich repeat</keyword>
<dbReference type="InterPro" id="IPR042197">
    <property type="entry name" value="Apaf_helical"/>
</dbReference>
<dbReference type="EMBL" id="JASCZI010241660">
    <property type="protein sequence ID" value="MED6203782.1"/>
    <property type="molecule type" value="Genomic_DNA"/>
</dbReference>
<reference evidence="5 6" key="1">
    <citation type="journal article" date="2023" name="Plants (Basel)">
        <title>Bridging the Gap: Combining Genomics and Transcriptomics Approaches to Understand Stylosanthes scabra, an Orphan Legume from the Brazilian Caatinga.</title>
        <authorList>
            <person name="Ferreira-Neto J.R.C."/>
            <person name="da Silva M.D."/>
            <person name="Binneck E."/>
            <person name="de Melo N.F."/>
            <person name="da Silva R.H."/>
            <person name="de Melo A.L.T.M."/>
            <person name="Pandolfi V."/>
            <person name="Bustamante F.O."/>
            <person name="Brasileiro-Vidal A.C."/>
            <person name="Benko-Iseppon A.M."/>
        </authorList>
    </citation>
    <scope>NUCLEOTIDE SEQUENCE [LARGE SCALE GENOMIC DNA]</scope>
    <source>
        <tissue evidence="5">Leaves</tissue>
    </source>
</reference>
<dbReference type="InterPro" id="IPR002182">
    <property type="entry name" value="NB-ARC"/>
</dbReference>
<dbReference type="PRINTS" id="PR00364">
    <property type="entry name" value="DISEASERSIST"/>
</dbReference>
<keyword evidence="2" id="KW-0677">Repeat</keyword>
<dbReference type="SUPFAM" id="SSF46785">
    <property type="entry name" value="Winged helix' DNA-binding domain"/>
    <property type="match status" value="1"/>
</dbReference>
<protein>
    <recommendedName>
        <fullName evidence="4">TIR domain-containing protein</fullName>
    </recommendedName>
</protein>
<dbReference type="PANTHER" id="PTHR11017:SF570">
    <property type="entry name" value="DISEASE RESISTANCE PROTEIN (TIR-NBS CLASS)-RELATED"/>
    <property type="match status" value="1"/>
</dbReference>
<evidence type="ECO:0000256" key="2">
    <source>
        <dbReference type="ARBA" id="ARBA00022737"/>
    </source>
</evidence>
<dbReference type="InterPro" id="IPR027417">
    <property type="entry name" value="P-loop_NTPase"/>
</dbReference>
<evidence type="ECO:0000256" key="3">
    <source>
        <dbReference type="ARBA" id="ARBA00022821"/>
    </source>
</evidence>
<feature type="domain" description="TIR" evidence="4">
    <location>
        <begin position="19"/>
        <end position="187"/>
    </location>
</feature>
<dbReference type="Gene3D" id="3.40.50.10140">
    <property type="entry name" value="Toll/interleukin-1 receptor homology (TIR) domain"/>
    <property type="match status" value="1"/>
</dbReference>
<dbReference type="InterPro" id="IPR036390">
    <property type="entry name" value="WH_DNA-bd_sf"/>
</dbReference>
<dbReference type="Gene3D" id="1.10.8.430">
    <property type="entry name" value="Helical domain of apoptotic protease-activating factors"/>
    <property type="match status" value="1"/>
</dbReference>
<dbReference type="SUPFAM" id="SSF52540">
    <property type="entry name" value="P-loop containing nucleoside triphosphate hydrolases"/>
    <property type="match status" value="1"/>
</dbReference>
<dbReference type="Pfam" id="PF23286">
    <property type="entry name" value="LRR_13"/>
    <property type="match status" value="1"/>
</dbReference>
<dbReference type="Proteomes" id="UP001341840">
    <property type="component" value="Unassembled WGS sequence"/>
</dbReference>
<gene>
    <name evidence="5" type="ORF">PIB30_002546</name>
</gene>
<dbReference type="InterPro" id="IPR000157">
    <property type="entry name" value="TIR_dom"/>
</dbReference>
<accession>A0ABU6Y1E4</accession>
<dbReference type="Pfam" id="PF01582">
    <property type="entry name" value="TIR"/>
    <property type="match status" value="1"/>
</dbReference>
<comment type="caution">
    <text evidence="5">The sequence shown here is derived from an EMBL/GenBank/DDBJ whole genome shotgun (WGS) entry which is preliminary data.</text>
</comment>
<dbReference type="PROSITE" id="PS50104">
    <property type="entry name" value="TIR"/>
    <property type="match status" value="1"/>
</dbReference>
<evidence type="ECO:0000256" key="1">
    <source>
        <dbReference type="ARBA" id="ARBA00022614"/>
    </source>
</evidence>